<evidence type="ECO:0000256" key="1">
    <source>
        <dbReference type="ARBA" id="ARBA00009437"/>
    </source>
</evidence>
<keyword evidence="2" id="KW-0805">Transcription regulation</keyword>
<evidence type="ECO:0000256" key="3">
    <source>
        <dbReference type="ARBA" id="ARBA00023125"/>
    </source>
</evidence>
<dbReference type="InterPro" id="IPR000847">
    <property type="entry name" value="LysR_HTH_N"/>
</dbReference>
<dbReference type="Pfam" id="PF03466">
    <property type="entry name" value="LysR_substrate"/>
    <property type="match status" value="1"/>
</dbReference>
<evidence type="ECO:0000313" key="7">
    <source>
        <dbReference type="Proteomes" id="UP000060787"/>
    </source>
</evidence>
<feature type="domain" description="HTH lysR-type" evidence="5">
    <location>
        <begin position="1"/>
        <end position="59"/>
    </location>
</feature>
<comment type="similarity">
    <text evidence="1">Belongs to the LysR transcriptional regulatory family.</text>
</comment>
<dbReference type="EMBL" id="CP011129">
    <property type="protein sequence ID" value="ALN80088.1"/>
    <property type="molecule type" value="Genomic_DNA"/>
</dbReference>
<proteinExistence type="inferred from homology"/>
<evidence type="ECO:0000313" key="6">
    <source>
        <dbReference type="EMBL" id="ALN80088.1"/>
    </source>
</evidence>
<keyword evidence="7" id="KW-1185">Reference proteome</keyword>
<dbReference type="InterPro" id="IPR036388">
    <property type="entry name" value="WH-like_DNA-bd_sf"/>
</dbReference>
<protein>
    <submittedName>
        <fullName evidence="6">Bacterial regulatory helix-turn-helix, lysR family protein</fullName>
    </submittedName>
</protein>
<gene>
    <name evidence="6" type="ORF">LA76x_1944</name>
</gene>
<dbReference type="InterPro" id="IPR005119">
    <property type="entry name" value="LysR_subst-bd"/>
</dbReference>
<dbReference type="CDD" id="cd08422">
    <property type="entry name" value="PBP2_CrgA_like"/>
    <property type="match status" value="1"/>
</dbReference>
<dbReference type="STRING" id="84531.LA76x_1944"/>
<dbReference type="InterPro" id="IPR058163">
    <property type="entry name" value="LysR-type_TF_proteobact-type"/>
</dbReference>
<dbReference type="GO" id="GO:0003700">
    <property type="term" value="F:DNA-binding transcription factor activity"/>
    <property type="evidence" value="ECO:0007669"/>
    <property type="project" value="InterPro"/>
</dbReference>
<evidence type="ECO:0000259" key="5">
    <source>
        <dbReference type="PROSITE" id="PS50931"/>
    </source>
</evidence>
<dbReference type="InterPro" id="IPR036390">
    <property type="entry name" value="WH_DNA-bd_sf"/>
</dbReference>
<evidence type="ECO:0000256" key="2">
    <source>
        <dbReference type="ARBA" id="ARBA00023015"/>
    </source>
</evidence>
<dbReference type="PROSITE" id="PS50931">
    <property type="entry name" value="HTH_LYSR"/>
    <property type="match status" value="1"/>
</dbReference>
<dbReference type="SUPFAM" id="SSF46785">
    <property type="entry name" value="Winged helix' DNA-binding domain"/>
    <property type="match status" value="1"/>
</dbReference>
<accession>A0A0S2F963</accession>
<evidence type="ECO:0000256" key="4">
    <source>
        <dbReference type="ARBA" id="ARBA00023163"/>
    </source>
</evidence>
<dbReference type="OrthoDB" id="9810065at2"/>
<dbReference type="FunFam" id="1.10.10.10:FF:000001">
    <property type="entry name" value="LysR family transcriptional regulator"/>
    <property type="match status" value="1"/>
</dbReference>
<dbReference type="PANTHER" id="PTHR30537:SF35">
    <property type="entry name" value="TRANSCRIPTIONAL REGULATORY PROTEIN"/>
    <property type="match status" value="1"/>
</dbReference>
<keyword evidence="4" id="KW-0804">Transcription</keyword>
<keyword evidence="3" id="KW-0238">DNA-binding</keyword>
<sequence>MDRMTAIAVFVEIAERGSLTAAAEALDMSRAMVTRYLAELERWLGVRVLHRTTRRIGLTGAGETALARFRQMLEIGDDLRLALAADDAEPHGQIRITASMSFGASHLAAAVADYLARHPHTRIDMVLGERAVNLVEERIDLAIRIARELDPNLIARRLSVCRSVLCASPAYLAQRGRPQRIEDLAAHNCLTHHYVGRSLWEFRHRGEPCSVAVGGNLSANEASVLLAAARAGAGIAPLPTYQALDRVRAGELEIVLPDYELPPMGIHGVYASRRQMPALVRSFLDFLVERFGDEPYWDHA</sequence>
<organism evidence="6 7">
    <name type="scientific">Lysobacter antibioticus</name>
    <dbReference type="NCBI Taxonomy" id="84531"/>
    <lineage>
        <taxon>Bacteria</taxon>
        <taxon>Pseudomonadati</taxon>
        <taxon>Pseudomonadota</taxon>
        <taxon>Gammaproteobacteria</taxon>
        <taxon>Lysobacterales</taxon>
        <taxon>Lysobacteraceae</taxon>
        <taxon>Lysobacter</taxon>
    </lineage>
</organism>
<dbReference type="PATRIC" id="fig|84531.8.peg.1965"/>
<dbReference type="GO" id="GO:0006351">
    <property type="term" value="P:DNA-templated transcription"/>
    <property type="evidence" value="ECO:0007669"/>
    <property type="project" value="TreeGrafter"/>
</dbReference>
<dbReference type="AlphaFoldDB" id="A0A0S2F963"/>
<reference evidence="6 7" key="1">
    <citation type="journal article" date="2015" name="BMC Genomics">
        <title>Comparative genomics and metabolic profiling of the genus Lysobacter.</title>
        <authorList>
            <person name="de Bruijn I."/>
            <person name="Cheng X."/>
            <person name="de Jager V."/>
            <person name="Exposito R.G."/>
            <person name="Watrous J."/>
            <person name="Patel N."/>
            <person name="Postma J."/>
            <person name="Dorrestein P.C."/>
            <person name="Kobayashi D."/>
            <person name="Raaijmakers J.M."/>
        </authorList>
    </citation>
    <scope>NUCLEOTIDE SEQUENCE [LARGE SCALE GENOMIC DNA]</scope>
    <source>
        <strain evidence="6 7">76</strain>
    </source>
</reference>
<dbReference type="KEGG" id="lab:LA76x_1944"/>
<dbReference type="FunFam" id="3.40.190.290:FF:000001">
    <property type="entry name" value="Transcriptional regulator, LysR family"/>
    <property type="match status" value="1"/>
</dbReference>
<dbReference type="Pfam" id="PF00126">
    <property type="entry name" value="HTH_1"/>
    <property type="match status" value="1"/>
</dbReference>
<dbReference type="Proteomes" id="UP000060787">
    <property type="component" value="Chromosome"/>
</dbReference>
<name>A0A0S2F963_LYSAN</name>
<dbReference type="PANTHER" id="PTHR30537">
    <property type="entry name" value="HTH-TYPE TRANSCRIPTIONAL REGULATOR"/>
    <property type="match status" value="1"/>
</dbReference>
<dbReference type="RefSeq" id="WP_057917502.1">
    <property type="nucleotide sequence ID" value="NZ_CP011129.1"/>
</dbReference>
<dbReference type="Gene3D" id="3.40.190.290">
    <property type="match status" value="1"/>
</dbReference>
<dbReference type="SUPFAM" id="SSF53850">
    <property type="entry name" value="Periplasmic binding protein-like II"/>
    <property type="match status" value="1"/>
</dbReference>
<dbReference type="GO" id="GO:0043565">
    <property type="term" value="F:sequence-specific DNA binding"/>
    <property type="evidence" value="ECO:0007669"/>
    <property type="project" value="TreeGrafter"/>
</dbReference>
<dbReference type="eggNOG" id="COG0583">
    <property type="taxonomic scope" value="Bacteria"/>
</dbReference>
<dbReference type="Gene3D" id="1.10.10.10">
    <property type="entry name" value="Winged helix-like DNA-binding domain superfamily/Winged helix DNA-binding domain"/>
    <property type="match status" value="1"/>
</dbReference>